<evidence type="ECO:0000256" key="5">
    <source>
        <dbReference type="ARBA" id="ARBA00022975"/>
    </source>
</evidence>
<keyword evidence="6 8" id="KW-0560">Oxidoreductase</keyword>
<dbReference type="Gene3D" id="3.20.20.70">
    <property type="entry name" value="Aldolase class I"/>
    <property type="match status" value="1"/>
</dbReference>
<keyword evidence="4" id="KW-0288">FMN</keyword>
<evidence type="ECO:0000256" key="6">
    <source>
        <dbReference type="ARBA" id="ARBA00023002"/>
    </source>
</evidence>
<dbReference type="EC" id="1.3.98.1" evidence="8"/>
<dbReference type="EMBL" id="LT608328">
    <property type="protein sequence ID" value="SCM55132.1"/>
    <property type="molecule type" value="Genomic_DNA"/>
</dbReference>
<evidence type="ECO:0000256" key="1">
    <source>
        <dbReference type="ARBA" id="ARBA00001917"/>
    </source>
</evidence>
<evidence type="ECO:0000256" key="3">
    <source>
        <dbReference type="ARBA" id="ARBA00022630"/>
    </source>
</evidence>
<evidence type="ECO:0000256" key="2">
    <source>
        <dbReference type="ARBA" id="ARBA00004725"/>
    </source>
</evidence>
<comment type="pathway">
    <text evidence="2">Pyrimidine metabolism; UMP biosynthesis via de novo pathway.</text>
</comment>
<keyword evidence="9" id="KW-1185">Reference proteome</keyword>
<dbReference type="Pfam" id="PF01180">
    <property type="entry name" value="DHO_dh"/>
    <property type="match status" value="1"/>
</dbReference>
<comment type="cofactor">
    <cofactor evidence="1">
        <name>FMN</name>
        <dbReference type="ChEBI" id="CHEBI:58210"/>
    </cofactor>
</comment>
<dbReference type="GO" id="GO:0006207">
    <property type="term" value="P:'de novo' pyrimidine nucleobase biosynthetic process"/>
    <property type="evidence" value="ECO:0007669"/>
    <property type="project" value="TreeGrafter"/>
</dbReference>
<dbReference type="InterPro" id="IPR013785">
    <property type="entry name" value="Aldolase_TIM"/>
</dbReference>
<name>A0A1G4G381_9BACT</name>
<accession>A0A1G4G381</accession>
<proteinExistence type="predicted"/>
<dbReference type="SUPFAM" id="SSF51395">
    <property type="entry name" value="FMN-linked oxidoreductases"/>
    <property type="match status" value="1"/>
</dbReference>
<dbReference type="InterPro" id="IPR005720">
    <property type="entry name" value="Dihydroorotate_DH_cat"/>
</dbReference>
<feature type="domain" description="Dihydroorotate dehydrogenase catalytic" evidence="7">
    <location>
        <begin position="89"/>
        <end position="289"/>
    </location>
</feature>
<dbReference type="GO" id="GO:0005737">
    <property type="term" value="C:cytoplasm"/>
    <property type="evidence" value="ECO:0007669"/>
    <property type="project" value="InterPro"/>
</dbReference>
<evidence type="ECO:0000313" key="8">
    <source>
        <dbReference type="EMBL" id="SCM55132.1"/>
    </source>
</evidence>
<keyword evidence="5" id="KW-0665">Pyrimidine biosynthesis</keyword>
<dbReference type="AlphaFoldDB" id="A0A1G4G381"/>
<dbReference type="GO" id="GO:1990663">
    <property type="term" value="F:dihydroorotate dehydrogenase (fumarate) activity"/>
    <property type="evidence" value="ECO:0007669"/>
    <property type="project" value="UniProtKB-EC"/>
</dbReference>
<dbReference type="STRING" id="1642646.ING2E5A_0046"/>
<dbReference type="KEGG" id="pmuc:ING2E5A_0046"/>
<evidence type="ECO:0000256" key="4">
    <source>
        <dbReference type="ARBA" id="ARBA00022643"/>
    </source>
</evidence>
<organism evidence="8 9">
    <name type="scientific">Petrimonas mucosa</name>
    <dbReference type="NCBI Taxonomy" id="1642646"/>
    <lineage>
        <taxon>Bacteria</taxon>
        <taxon>Pseudomonadati</taxon>
        <taxon>Bacteroidota</taxon>
        <taxon>Bacteroidia</taxon>
        <taxon>Bacteroidales</taxon>
        <taxon>Dysgonomonadaceae</taxon>
        <taxon>Petrimonas</taxon>
    </lineage>
</organism>
<keyword evidence="3" id="KW-0285">Flavoprotein</keyword>
<gene>
    <name evidence="8" type="primary">URA1</name>
    <name evidence="8" type="ORF">ING2E5A_0046</name>
</gene>
<dbReference type="PANTHER" id="PTHR48109">
    <property type="entry name" value="DIHYDROOROTATE DEHYDROGENASE (QUINONE), MITOCHONDRIAL-RELATED"/>
    <property type="match status" value="1"/>
</dbReference>
<dbReference type="RefSeq" id="WP_071135674.1">
    <property type="nucleotide sequence ID" value="NZ_DUQN01000105.1"/>
</dbReference>
<evidence type="ECO:0000313" key="9">
    <source>
        <dbReference type="Proteomes" id="UP000178485"/>
    </source>
</evidence>
<dbReference type="GO" id="GO:0044205">
    <property type="term" value="P:'de novo' UMP biosynthetic process"/>
    <property type="evidence" value="ECO:0007669"/>
    <property type="project" value="UniProtKB-UniPathway"/>
</dbReference>
<dbReference type="InterPro" id="IPR012135">
    <property type="entry name" value="Dihydroorotate_DH_1_2"/>
</dbReference>
<sequence length="338" mass="38245">MKNLETTFMGIRLDNPVILGASNISSNLDQLKRAEEKGVGAVVYKTLFEEQVQLENLQLDERLSQYEHIHAEITKTYPDIDFSDIDYHLTRLRKAKESLSVPLFASLNAINRESWISYAKMIEETGVDGIEINLYQTPVDFDRSGESVESEQIAIVNEIKHAVSIPVGVKLSSDYTNILHFAKRLDDTKADALVLFNAFFQPDIDIRGEKHKKTFNLSQKGDYKKTLRYTGMLYGNINADICSSRGIFTGEDVVKLILSGATTVQVVSSVYKHGMERIAEIKKSVAEWMQQKGYNSLGEFRGKLANCKLDKNENALVYKRAQYVDLMLTSDTIFGNFQ</sequence>
<dbReference type="Proteomes" id="UP000178485">
    <property type="component" value="Chromosome i"/>
</dbReference>
<dbReference type="InterPro" id="IPR050074">
    <property type="entry name" value="DHO_dehydrogenase"/>
</dbReference>
<reference evidence="8 9" key="1">
    <citation type="submission" date="2016-08" db="EMBL/GenBank/DDBJ databases">
        <authorList>
            <person name="Seilhamer J.J."/>
        </authorList>
    </citation>
    <scope>NUCLEOTIDE SEQUENCE [LARGE SCALE GENOMIC DNA]</scope>
    <source>
        <strain evidence="8">ING2-E5A</strain>
    </source>
</reference>
<dbReference type="PANTHER" id="PTHR48109:SF3">
    <property type="entry name" value="SLL0744 PROTEIN"/>
    <property type="match status" value="1"/>
</dbReference>
<dbReference type="PIRSF" id="PIRSF000164">
    <property type="entry name" value="DHO_oxidase"/>
    <property type="match status" value="1"/>
</dbReference>
<dbReference type="NCBIfam" id="NF005741">
    <property type="entry name" value="PRK07565.1"/>
    <property type="match status" value="1"/>
</dbReference>
<protein>
    <submittedName>
        <fullName evidence="8">Dihydroorotate dehydrogenase (Fumarate)</fullName>
        <ecNumber evidence="8">1.3.98.1</ecNumber>
    </submittedName>
</protein>
<dbReference type="UniPathway" id="UPA00070"/>
<evidence type="ECO:0000259" key="7">
    <source>
        <dbReference type="Pfam" id="PF01180"/>
    </source>
</evidence>